<dbReference type="InterPro" id="IPR036650">
    <property type="entry name" value="CAT_RNA-bd_dom_sf"/>
</dbReference>
<dbReference type="RefSeq" id="WP_307407129.1">
    <property type="nucleotide sequence ID" value="NZ_JAUSUR010000002.1"/>
</dbReference>
<feature type="domain" description="PRD" evidence="2">
    <location>
        <begin position="170"/>
        <end position="274"/>
    </location>
</feature>
<dbReference type="InterPro" id="IPR050661">
    <property type="entry name" value="BglG_antiterminators"/>
</dbReference>
<dbReference type="SUPFAM" id="SSF63520">
    <property type="entry name" value="PTS-regulatory domain, PRD"/>
    <property type="match status" value="2"/>
</dbReference>
<dbReference type="PROSITE" id="PS51372">
    <property type="entry name" value="PRD_2"/>
    <property type="match status" value="2"/>
</dbReference>
<proteinExistence type="predicted"/>
<protein>
    <submittedName>
        <fullName evidence="3">Beta-glucoside operon transcriptional antiterminator</fullName>
    </submittedName>
</protein>
<dbReference type="Proteomes" id="UP001230220">
    <property type="component" value="Unassembled WGS sequence"/>
</dbReference>
<keyword evidence="1" id="KW-0677">Repeat</keyword>
<keyword evidence="4" id="KW-1185">Reference proteome</keyword>
<dbReference type="EMBL" id="JAUSUR010000002">
    <property type="protein sequence ID" value="MDQ0360890.1"/>
    <property type="molecule type" value="Genomic_DNA"/>
</dbReference>
<comment type="caution">
    <text evidence="3">The sequence shown here is derived from an EMBL/GenBank/DDBJ whole genome shotgun (WGS) entry which is preliminary data.</text>
</comment>
<dbReference type="InterPro" id="IPR011608">
    <property type="entry name" value="PRD"/>
</dbReference>
<dbReference type="SMART" id="SM01061">
    <property type="entry name" value="CAT_RBD"/>
    <property type="match status" value="1"/>
</dbReference>
<evidence type="ECO:0000313" key="4">
    <source>
        <dbReference type="Proteomes" id="UP001230220"/>
    </source>
</evidence>
<dbReference type="Gene3D" id="1.10.1790.10">
    <property type="entry name" value="PRD domain"/>
    <property type="match status" value="2"/>
</dbReference>
<dbReference type="Pfam" id="PF00874">
    <property type="entry name" value="PRD"/>
    <property type="match status" value="1"/>
</dbReference>
<gene>
    <name evidence="3" type="ORF">J2S15_001635</name>
</gene>
<dbReference type="InterPro" id="IPR036634">
    <property type="entry name" value="PRD_sf"/>
</dbReference>
<name>A0ABU0E313_9FIRM</name>
<sequence>MKIKKIINNNAVYLVDDNNKEIIAFGSGIGWNKNNNDIVIESKIEKVFVLKDQSYNHVSKLLERVTPESLEFATRIWEKSQEILKKEIDDQIVFTLADHITFSIQSYYAGSEAINLILHEVKLLYPTEYKIGEFGVKLINETLNISLPDDEIGYIALHMVNAGVADSSFDVNIVITLTQDIRKIIIENYGNVIDENSFEYIRFLTHIKYLARRICGSETTKVIKVDELLPVLTSDVKIKKTLDSIKKIVYEKYDYDMQKEDELYLIMHILRVVN</sequence>
<dbReference type="PANTHER" id="PTHR30185:SF15">
    <property type="entry name" value="CRYPTIC BETA-GLUCOSIDE BGL OPERON ANTITERMINATOR"/>
    <property type="match status" value="1"/>
</dbReference>
<organism evidence="3 4">
    <name type="scientific">Breznakia pachnodae</name>
    <dbReference type="NCBI Taxonomy" id="265178"/>
    <lineage>
        <taxon>Bacteria</taxon>
        <taxon>Bacillati</taxon>
        <taxon>Bacillota</taxon>
        <taxon>Erysipelotrichia</taxon>
        <taxon>Erysipelotrichales</taxon>
        <taxon>Erysipelotrichaceae</taxon>
        <taxon>Breznakia</taxon>
    </lineage>
</organism>
<dbReference type="Pfam" id="PF03123">
    <property type="entry name" value="CAT_RBD"/>
    <property type="match status" value="1"/>
</dbReference>
<dbReference type="InterPro" id="IPR004341">
    <property type="entry name" value="CAT_RNA-bd_dom"/>
</dbReference>
<dbReference type="SUPFAM" id="SSF50151">
    <property type="entry name" value="SacY-like RNA-binding domain"/>
    <property type="match status" value="1"/>
</dbReference>
<dbReference type="PANTHER" id="PTHR30185">
    <property type="entry name" value="CRYPTIC BETA-GLUCOSIDE BGL OPERON ANTITERMINATOR"/>
    <property type="match status" value="1"/>
</dbReference>
<evidence type="ECO:0000313" key="3">
    <source>
        <dbReference type="EMBL" id="MDQ0360890.1"/>
    </source>
</evidence>
<reference evidence="3 4" key="1">
    <citation type="submission" date="2023-07" db="EMBL/GenBank/DDBJ databases">
        <title>Genomic Encyclopedia of Type Strains, Phase IV (KMG-IV): sequencing the most valuable type-strain genomes for metagenomic binning, comparative biology and taxonomic classification.</title>
        <authorList>
            <person name="Goeker M."/>
        </authorList>
    </citation>
    <scope>NUCLEOTIDE SEQUENCE [LARGE SCALE GENOMIC DNA]</scope>
    <source>
        <strain evidence="3 4">DSM 16784</strain>
    </source>
</reference>
<evidence type="ECO:0000259" key="2">
    <source>
        <dbReference type="PROSITE" id="PS51372"/>
    </source>
</evidence>
<accession>A0ABU0E313</accession>
<evidence type="ECO:0000256" key="1">
    <source>
        <dbReference type="ARBA" id="ARBA00022737"/>
    </source>
</evidence>
<feature type="domain" description="PRD" evidence="2">
    <location>
        <begin position="64"/>
        <end position="169"/>
    </location>
</feature>
<dbReference type="Gene3D" id="2.30.24.10">
    <property type="entry name" value="CAT RNA-binding domain"/>
    <property type="match status" value="1"/>
</dbReference>